<feature type="region of interest" description="Disordered" evidence="1">
    <location>
        <begin position="876"/>
        <end position="953"/>
    </location>
</feature>
<feature type="compositionally biased region" description="Polar residues" evidence="1">
    <location>
        <begin position="65"/>
        <end position="78"/>
    </location>
</feature>
<evidence type="ECO:0000313" key="2">
    <source>
        <dbReference type="EMBL" id="KAF5842844.1"/>
    </source>
</evidence>
<protein>
    <submittedName>
        <fullName evidence="2">Uncharacterized protein</fullName>
    </submittedName>
</protein>
<feature type="compositionally biased region" description="Basic residues" evidence="1">
    <location>
        <begin position="141"/>
        <end position="151"/>
    </location>
</feature>
<feature type="compositionally biased region" description="Polar residues" evidence="1">
    <location>
        <begin position="313"/>
        <end position="342"/>
    </location>
</feature>
<dbReference type="EMBL" id="MU069454">
    <property type="protein sequence ID" value="KAF5842844.1"/>
    <property type="molecule type" value="Genomic_DNA"/>
</dbReference>
<feature type="compositionally biased region" description="Low complexity" evidence="1">
    <location>
        <begin position="230"/>
        <end position="241"/>
    </location>
</feature>
<feature type="compositionally biased region" description="Basic residues" evidence="1">
    <location>
        <begin position="515"/>
        <end position="530"/>
    </location>
</feature>
<feature type="compositionally biased region" description="Low complexity" evidence="1">
    <location>
        <begin position="343"/>
        <end position="375"/>
    </location>
</feature>
<feature type="region of interest" description="Disordered" evidence="1">
    <location>
        <begin position="1"/>
        <end position="540"/>
    </location>
</feature>
<feature type="compositionally biased region" description="Low complexity" evidence="1">
    <location>
        <begin position="430"/>
        <end position="452"/>
    </location>
</feature>
<evidence type="ECO:0000313" key="3">
    <source>
        <dbReference type="Proteomes" id="UP000815325"/>
    </source>
</evidence>
<feature type="compositionally biased region" description="Low complexity" evidence="1">
    <location>
        <begin position="171"/>
        <end position="183"/>
    </location>
</feature>
<name>A0ABQ7H7K6_DUNSA</name>
<feature type="compositionally biased region" description="Low complexity" evidence="1">
    <location>
        <begin position="103"/>
        <end position="113"/>
    </location>
</feature>
<feature type="region of interest" description="Disordered" evidence="1">
    <location>
        <begin position="775"/>
        <end position="850"/>
    </location>
</feature>
<organism evidence="2 3">
    <name type="scientific">Dunaliella salina</name>
    <name type="common">Green alga</name>
    <name type="synonym">Protococcus salinus</name>
    <dbReference type="NCBI Taxonomy" id="3046"/>
    <lineage>
        <taxon>Eukaryota</taxon>
        <taxon>Viridiplantae</taxon>
        <taxon>Chlorophyta</taxon>
        <taxon>core chlorophytes</taxon>
        <taxon>Chlorophyceae</taxon>
        <taxon>CS clade</taxon>
        <taxon>Chlamydomonadales</taxon>
        <taxon>Dunaliellaceae</taxon>
        <taxon>Dunaliella</taxon>
    </lineage>
</organism>
<dbReference type="Proteomes" id="UP000815325">
    <property type="component" value="Unassembled WGS sequence"/>
</dbReference>
<feature type="compositionally biased region" description="Basic and acidic residues" evidence="1">
    <location>
        <begin position="898"/>
        <end position="918"/>
    </location>
</feature>
<reference evidence="2" key="1">
    <citation type="submission" date="2017-08" db="EMBL/GenBank/DDBJ databases">
        <authorList>
            <person name="Polle J.E."/>
            <person name="Barry K."/>
            <person name="Cushman J."/>
            <person name="Schmutz J."/>
            <person name="Tran D."/>
            <person name="Hathwaick L.T."/>
            <person name="Yim W.C."/>
            <person name="Jenkins J."/>
            <person name="Mckie-Krisberg Z.M."/>
            <person name="Prochnik S."/>
            <person name="Lindquist E."/>
            <person name="Dockter R.B."/>
            <person name="Adam C."/>
            <person name="Molina H."/>
            <person name="Bunkerborg J."/>
            <person name="Jin E."/>
            <person name="Buchheim M."/>
            <person name="Magnuson J."/>
        </authorList>
    </citation>
    <scope>NUCLEOTIDE SEQUENCE</scope>
    <source>
        <strain evidence="2">CCAP 19/18</strain>
    </source>
</reference>
<feature type="compositionally biased region" description="Basic and acidic residues" evidence="1">
    <location>
        <begin position="1"/>
        <end position="17"/>
    </location>
</feature>
<evidence type="ECO:0000256" key="1">
    <source>
        <dbReference type="SAM" id="MobiDB-lite"/>
    </source>
</evidence>
<accession>A0ABQ7H7K6</accession>
<feature type="compositionally biased region" description="Low complexity" evidence="1">
    <location>
        <begin position="824"/>
        <end position="840"/>
    </location>
</feature>
<proteinExistence type="predicted"/>
<feature type="compositionally biased region" description="Low complexity" evidence="1">
    <location>
        <begin position="199"/>
        <end position="208"/>
    </location>
</feature>
<comment type="caution">
    <text evidence="2">The sequence shown here is derived from an EMBL/GenBank/DDBJ whole genome shotgun (WGS) entry which is preliminary data.</text>
</comment>
<keyword evidence="3" id="KW-1185">Reference proteome</keyword>
<gene>
    <name evidence="2" type="ORF">DUNSADRAFT_4728</name>
</gene>
<feature type="compositionally biased region" description="Polar residues" evidence="1">
    <location>
        <begin position="283"/>
        <end position="298"/>
    </location>
</feature>
<sequence>MDAAAGDHSDQQPHEEQQLSGSAPQPAAVPFVPTPAPPAGFHPSNVEQAATTDEAAYSSHAASPLLTSCSNNSYTTPASIEAAGGTDQSPPADSFTFAPPVSPSSSISTPAPTLAQPVPATEPAHTPESKDAQAHATGARATRKRWCHTRKRWFDEEQAPSQGQAPVPADELQQQQEQELQQLSVIDQEYDLDPHQEQQQEQQQQQQQPLAQHQSAAAFEGSQLHMSHNSLQSSADLQLSSMPGTPHSLRTGDTAAPSPYSSHGTLRSLRTGDTAAPSPYSGHLQSSTEDLQLSSMSGTPRPLKAGDVAAPSPYSSHLQSSTEDPQLSSMPDTLCSFRTGNTAAPSPYSSHSSISNAPSHISVPPASQPQSPDASFTSSVISATLHPAQGLHPTALRGSSSSQPHPQAAPPRVSFTPSDKPSVQLPPSPGSQRSSLPSPSAPSSSTLSPPSLDMAFRSPAQSQEWSPIDMAKRLPPEARPPWNSGPGVRDSPSRKQTVLDGSIAPVVHYPGVHSHGPHGKERKKTLRRSRASPFPLKLPQWMQTCRSQASRASSSSSRLTASVDHAFPPGTTLTDVLAYQQVQLSQSMQQQLQASRDRQEQPMQWAELQDRQQEQWIRQQRDHQQQQQYRPSQYPFLSQHRPMSGYTYEPTDAEERRQKHALYASRAGLARDIKLQRASARVQKDEYARLAQEAASLDRSLDSFSQGLVEPKVVQSRLKSLRSRLQHLSKETPLINHDALPQREITVEGDGSSGPSASQAELLLRVLDLVKQLQPEQAHESVPPTFSVKQPEQAYEGAPPPFPSSAPEESSPGHPDFLFPAASAAYAPRPQTAPAPTRGASNWGHHADISHSVDMGNKQQVEQSYARERLVYVGTPKQASKAPKVATAAEADPGSSKGAERVRDVEGEKQRVQQREEQSTEQAQPIEHETEQEAQDAPASPPPGTKITLNPRGRGEVSVVVPVRYSMMGSHERRKYADAQLERPPNYGPVHEVYEAARRPVPHFEGTPERTHMRLRWSPSTPYWEKPEVLRRAEDWEEDQKQRALALQHPRFHALSEEEANEVLDEEAAEEEQALRLAGHRTRQLEREERAAWARHLHPTYLCYTHACVSSWVPPLIPGNVCFL</sequence>